<evidence type="ECO:0000313" key="3">
    <source>
        <dbReference type="Proteomes" id="UP000008311"/>
    </source>
</evidence>
<dbReference type="AlphaFoldDB" id="B9RZA7"/>
<dbReference type="Proteomes" id="UP000008311">
    <property type="component" value="Unassembled WGS sequence"/>
</dbReference>
<dbReference type="PANTHER" id="PTHR31236:SF41">
    <property type="entry name" value="BURP DOMAIN PROTEIN USPL1"/>
    <property type="match status" value="1"/>
</dbReference>
<name>B9RZA7_RICCO</name>
<dbReference type="EMBL" id="EQ973834">
    <property type="protein sequence ID" value="EEF43287.1"/>
    <property type="molecule type" value="Genomic_DNA"/>
</dbReference>
<organism evidence="2 3">
    <name type="scientific">Ricinus communis</name>
    <name type="common">Castor bean</name>
    <dbReference type="NCBI Taxonomy" id="3988"/>
    <lineage>
        <taxon>Eukaryota</taxon>
        <taxon>Viridiplantae</taxon>
        <taxon>Streptophyta</taxon>
        <taxon>Embryophyta</taxon>
        <taxon>Tracheophyta</taxon>
        <taxon>Spermatophyta</taxon>
        <taxon>Magnoliopsida</taxon>
        <taxon>eudicotyledons</taxon>
        <taxon>Gunneridae</taxon>
        <taxon>Pentapetalae</taxon>
        <taxon>rosids</taxon>
        <taxon>fabids</taxon>
        <taxon>Malpighiales</taxon>
        <taxon>Euphorbiaceae</taxon>
        <taxon>Acalyphoideae</taxon>
        <taxon>Acalypheae</taxon>
        <taxon>Ricinus</taxon>
    </lineage>
</organism>
<dbReference type="SMART" id="SM01045">
    <property type="entry name" value="BURP"/>
    <property type="match status" value="1"/>
</dbReference>
<accession>B9RZA7</accession>
<protein>
    <submittedName>
        <fullName evidence="2">Dehydration-responsive protein RD22, putative</fullName>
    </submittedName>
</protein>
<dbReference type="Pfam" id="PF03181">
    <property type="entry name" value="BURP"/>
    <property type="match status" value="1"/>
</dbReference>
<dbReference type="InParanoid" id="B9RZA7"/>
<dbReference type="PANTHER" id="PTHR31236">
    <property type="entry name" value="BURP DOMAIN PROTEIN USPL1-LIKE"/>
    <property type="match status" value="1"/>
</dbReference>
<dbReference type="InterPro" id="IPR004873">
    <property type="entry name" value="BURP_dom"/>
</dbReference>
<proteinExistence type="predicted"/>
<dbReference type="eggNOG" id="ENOG502QU5J">
    <property type="taxonomic scope" value="Eukaryota"/>
</dbReference>
<dbReference type="InterPro" id="IPR044816">
    <property type="entry name" value="BURP"/>
</dbReference>
<reference evidence="3" key="1">
    <citation type="journal article" date="2010" name="Nat. Biotechnol.">
        <title>Draft genome sequence of the oilseed species Ricinus communis.</title>
        <authorList>
            <person name="Chan A.P."/>
            <person name="Crabtree J."/>
            <person name="Zhao Q."/>
            <person name="Lorenzi H."/>
            <person name="Orvis J."/>
            <person name="Puiu D."/>
            <person name="Melake-Berhan A."/>
            <person name="Jones K.M."/>
            <person name="Redman J."/>
            <person name="Chen G."/>
            <person name="Cahoon E.B."/>
            <person name="Gedil M."/>
            <person name="Stanke M."/>
            <person name="Haas B.J."/>
            <person name="Wortman J.R."/>
            <person name="Fraser-Liggett C.M."/>
            <person name="Ravel J."/>
            <person name="Rabinowicz P.D."/>
        </authorList>
    </citation>
    <scope>NUCLEOTIDE SEQUENCE [LARGE SCALE GENOMIC DNA]</scope>
    <source>
        <strain evidence="3">cv. Hale</strain>
    </source>
</reference>
<gene>
    <name evidence="2" type="ORF">RCOM_0937150</name>
</gene>
<dbReference type="FunCoup" id="B9RZA7">
    <property type="interactions" value="19"/>
</dbReference>
<sequence length="227" mass="25775">MDPSLNVFFTINDLKIGKTIPIYFPNKDPSTSPHLLSREETSSIPFSLSQLPYLLELFSFSEDSQQAKGMEYTLRQCEVEPIEGETKTCATSLESVLDFVRSTFGLDTQFKVLTTNYVTNPIKQLQNYTILEEPKEILATKTIGCHIMPYPFVVYYCHSREGGNRLFEMLLGGENGERIQAAGICHMDTSQWDKDHVAFHLLKFKPGSSPVCHFFQADSIVWVPMNT</sequence>
<evidence type="ECO:0000259" key="1">
    <source>
        <dbReference type="PROSITE" id="PS51277"/>
    </source>
</evidence>
<dbReference type="PROSITE" id="PS51277">
    <property type="entry name" value="BURP"/>
    <property type="match status" value="1"/>
</dbReference>
<dbReference type="STRING" id="3988.B9RZA7"/>
<evidence type="ECO:0000313" key="2">
    <source>
        <dbReference type="EMBL" id="EEF43287.1"/>
    </source>
</evidence>
<keyword evidence="3" id="KW-1185">Reference proteome</keyword>
<feature type="domain" description="BURP" evidence="1">
    <location>
        <begin position="8"/>
        <end position="225"/>
    </location>
</feature>